<feature type="transmembrane region" description="Helical" evidence="1">
    <location>
        <begin position="203"/>
        <end position="223"/>
    </location>
</feature>
<feature type="transmembrane region" description="Helical" evidence="1">
    <location>
        <begin position="144"/>
        <end position="159"/>
    </location>
</feature>
<dbReference type="PANTHER" id="PTHR43592">
    <property type="entry name" value="CAAX AMINO TERMINAL PROTEASE"/>
    <property type="match status" value="1"/>
</dbReference>
<protein>
    <submittedName>
        <fullName evidence="3">CAAX amino terminal protease family protein</fullName>
    </submittedName>
</protein>
<feature type="transmembrane region" description="Helical" evidence="1">
    <location>
        <begin position="90"/>
        <end position="109"/>
    </location>
</feature>
<keyword evidence="1" id="KW-1133">Transmembrane helix</keyword>
<reference evidence="4" key="1">
    <citation type="submission" date="2016-01" db="EMBL/GenBank/DDBJ databases">
        <authorList>
            <person name="Mitreva M."/>
            <person name="Pepin K.H."/>
            <person name="Mihindukulasuriya K.A."/>
            <person name="Fulton R."/>
            <person name="Fronick C."/>
            <person name="O'Laughlin M."/>
            <person name="Miner T."/>
            <person name="Herter B."/>
            <person name="Rosa B.A."/>
            <person name="Cordes M."/>
            <person name="Tomlinson C."/>
            <person name="Wollam A."/>
            <person name="Palsikar V.B."/>
            <person name="Mardis E.R."/>
            <person name="Wilson R.K."/>
        </authorList>
    </citation>
    <scope>NUCLEOTIDE SEQUENCE [LARGE SCALE GENOMIC DNA]</scope>
    <source>
        <strain evidence="4">DNF00729</strain>
    </source>
</reference>
<comment type="caution">
    <text evidence="3">The sequence shown here is derived from an EMBL/GenBank/DDBJ whole genome shotgun (WGS) entry which is preliminary data.</text>
</comment>
<keyword evidence="3" id="KW-0645">Protease</keyword>
<dbReference type="Proteomes" id="UP000070442">
    <property type="component" value="Unassembled WGS sequence"/>
</dbReference>
<accession>A0A134ADQ3</accession>
<keyword evidence="4" id="KW-1185">Reference proteome</keyword>
<dbReference type="STRING" id="755172.HMPREF1863_01258"/>
<dbReference type="Pfam" id="PF02517">
    <property type="entry name" value="Rce1-like"/>
    <property type="match status" value="1"/>
</dbReference>
<dbReference type="EMBL" id="LSDG01000039">
    <property type="protein sequence ID" value="KXB65784.1"/>
    <property type="molecule type" value="Genomic_DNA"/>
</dbReference>
<feature type="transmembrane region" description="Helical" evidence="1">
    <location>
        <begin position="166"/>
        <end position="183"/>
    </location>
</feature>
<evidence type="ECO:0000313" key="3">
    <source>
        <dbReference type="EMBL" id="KXB65784.1"/>
    </source>
</evidence>
<proteinExistence type="predicted"/>
<feature type="transmembrane region" description="Helical" evidence="1">
    <location>
        <begin position="121"/>
        <end position="138"/>
    </location>
</feature>
<dbReference type="AlphaFoldDB" id="A0A134ADQ3"/>
<dbReference type="PATRIC" id="fig|755172.3.peg.1220"/>
<dbReference type="GO" id="GO:0080120">
    <property type="term" value="P:CAAX-box protein maturation"/>
    <property type="evidence" value="ECO:0007669"/>
    <property type="project" value="UniProtKB-ARBA"/>
</dbReference>
<keyword evidence="1" id="KW-0812">Transmembrane</keyword>
<dbReference type="PANTHER" id="PTHR43592:SF15">
    <property type="entry name" value="CAAX AMINO TERMINAL PROTEASE FAMILY PROTEIN"/>
    <property type="match status" value="1"/>
</dbReference>
<gene>
    <name evidence="3" type="ORF">HMPREF1863_01258</name>
</gene>
<feature type="transmembrane region" description="Helical" evidence="1">
    <location>
        <begin position="12"/>
        <end position="30"/>
    </location>
</feature>
<organism evidence="3 4">
    <name type="scientific">Aedoeadaptatus coxii</name>
    <dbReference type="NCBI Taxonomy" id="755172"/>
    <lineage>
        <taxon>Bacteria</taxon>
        <taxon>Bacillati</taxon>
        <taxon>Bacillota</taxon>
        <taxon>Tissierellia</taxon>
        <taxon>Tissierellales</taxon>
        <taxon>Peptoniphilaceae</taxon>
        <taxon>Aedoeadaptatus</taxon>
    </lineage>
</organism>
<keyword evidence="1" id="KW-0472">Membrane</keyword>
<evidence type="ECO:0000259" key="2">
    <source>
        <dbReference type="Pfam" id="PF02517"/>
    </source>
</evidence>
<dbReference type="GO" id="GO:0004175">
    <property type="term" value="F:endopeptidase activity"/>
    <property type="evidence" value="ECO:0007669"/>
    <property type="project" value="UniProtKB-ARBA"/>
</dbReference>
<dbReference type="GO" id="GO:0006508">
    <property type="term" value="P:proteolysis"/>
    <property type="evidence" value="ECO:0007669"/>
    <property type="project" value="UniProtKB-KW"/>
</dbReference>
<name>A0A134ADQ3_9FIRM</name>
<sequence>MALGPLFSHFDPLWGVVLTEFVAIGLPAMYWRKRLPIRKRKAMNLKEAAILTLALFPVILVINGLFLQGLNHFLPLGNQNLDTLKNGGSLIKQLITLAIVPAFFEELFFRSVLCEQFSKRSPLGSVFFSAILFALFHFQWQNSVAPFLFGLALGYIYLYGGLKASIFSHFLYNLCSILFVHFFSESWMRTFGELALVRGVGGVKNVITIALLVGSVLGIFIILRKSFKRPLAKGRAVIRGKEWIPVAALVLVYVIKTFQ</sequence>
<evidence type="ECO:0000313" key="4">
    <source>
        <dbReference type="Proteomes" id="UP000070442"/>
    </source>
</evidence>
<dbReference type="InterPro" id="IPR003675">
    <property type="entry name" value="Rce1/LyrA-like_dom"/>
</dbReference>
<evidence type="ECO:0000256" key="1">
    <source>
        <dbReference type="SAM" id="Phobius"/>
    </source>
</evidence>
<feature type="transmembrane region" description="Helical" evidence="1">
    <location>
        <begin position="50"/>
        <end position="70"/>
    </location>
</feature>
<keyword evidence="3" id="KW-0378">Hydrolase</keyword>
<feature type="domain" description="CAAX prenyl protease 2/Lysostaphin resistance protein A-like" evidence="2">
    <location>
        <begin position="91"/>
        <end position="174"/>
    </location>
</feature>